<dbReference type="InterPro" id="IPR050808">
    <property type="entry name" value="Phage_Integrase"/>
</dbReference>
<evidence type="ECO:0000256" key="1">
    <source>
        <dbReference type="ARBA" id="ARBA00008857"/>
    </source>
</evidence>
<dbReference type="InterPro" id="IPR038488">
    <property type="entry name" value="Integrase_DNA-bd_sf"/>
</dbReference>
<dbReference type="Pfam" id="PF13356">
    <property type="entry name" value="Arm-DNA-bind_3"/>
    <property type="match status" value="1"/>
</dbReference>
<dbReference type="Proteomes" id="UP001237156">
    <property type="component" value="Unassembled WGS sequence"/>
</dbReference>
<dbReference type="InterPro" id="IPR025166">
    <property type="entry name" value="Integrase_DNA_bind_dom"/>
</dbReference>
<sequence length="420" mass="45893">MPKVAKELSALEVKNLPPGSHAVGGVAGLILEVTPTGGKTWVLRVRTGTKRREIGFGGYPSTSLAEARNKARETREAIGKGVDPVAERQAAKAALLAQQASLKTFAWCVDSYLAGMEGQWKNAKHAAQWRSTLETYANPIIGKLPVQSIALPHVLEVLNQPQPDKANAALWDSKNETASRLRGRVEKVLDWATVHGYRDGLNPARWKGHLDAILKNPGKVQKTEHHKSIPHGEMHAFMSALRQQKGTAAKALEFAILCASRSGEVRGATWAEIDLKKGLWTIPGERMKAGKPHTVPLSKQALQLIAATEPTAGTDLVFPNPRGKVLSDMTLTAVMRRMQLDAVPHGFRSTFRTRGGEQTAYPRDLLETALAHTLGSKVEAAYMHGTQIEKRRKLMQEWADYVDLAQAQGNNVVPLKAVSH</sequence>
<feature type="domain" description="Tyr recombinase" evidence="5">
    <location>
        <begin position="224"/>
        <end position="395"/>
    </location>
</feature>
<dbReference type="RefSeq" id="WP_279523382.1">
    <property type="nucleotide sequence ID" value="NZ_JARVII010000001.1"/>
</dbReference>
<keyword evidence="2" id="KW-0229">DNA integration</keyword>
<dbReference type="CDD" id="cd00801">
    <property type="entry name" value="INT_P4_C"/>
    <property type="match status" value="1"/>
</dbReference>
<gene>
    <name evidence="6" type="ORF">QB898_00605</name>
</gene>
<evidence type="ECO:0000259" key="5">
    <source>
        <dbReference type="PROSITE" id="PS51898"/>
    </source>
</evidence>
<accession>A0AAW6RDM7</accession>
<reference evidence="6 7" key="1">
    <citation type="submission" date="2023-04" db="EMBL/GenBank/DDBJ databases">
        <title>Ottowia paracancer sp. nov., isolated from human stomach.</title>
        <authorList>
            <person name="Song Y."/>
        </authorList>
    </citation>
    <scope>NUCLEOTIDE SEQUENCE [LARGE SCALE GENOMIC DNA]</scope>
    <source>
        <strain evidence="6 7">10c7w1</strain>
    </source>
</reference>
<dbReference type="InterPro" id="IPR011010">
    <property type="entry name" value="DNA_brk_join_enz"/>
</dbReference>
<protein>
    <submittedName>
        <fullName evidence="6">Integrase arm-type DNA-binding domain-containing protein</fullName>
    </submittedName>
</protein>
<dbReference type="InterPro" id="IPR013762">
    <property type="entry name" value="Integrase-like_cat_sf"/>
</dbReference>
<evidence type="ECO:0000256" key="3">
    <source>
        <dbReference type="ARBA" id="ARBA00023125"/>
    </source>
</evidence>
<dbReference type="GO" id="GO:0006310">
    <property type="term" value="P:DNA recombination"/>
    <property type="evidence" value="ECO:0007669"/>
    <property type="project" value="UniProtKB-KW"/>
</dbReference>
<name>A0AAW6RDM7_9BURK</name>
<dbReference type="InterPro" id="IPR002104">
    <property type="entry name" value="Integrase_catalytic"/>
</dbReference>
<dbReference type="InterPro" id="IPR053876">
    <property type="entry name" value="Phage_int_M"/>
</dbReference>
<dbReference type="GO" id="GO:0003677">
    <property type="term" value="F:DNA binding"/>
    <property type="evidence" value="ECO:0007669"/>
    <property type="project" value="UniProtKB-KW"/>
</dbReference>
<dbReference type="Gene3D" id="1.10.150.130">
    <property type="match status" value="1"/>
</dbReference>
<evidence type="ECO:0000313" key="7">
    <source>
        <dbReference type="Proteomes" id="UP001237156"/>
    </source>
</evidence>
<dbReference type="Pfam" id="PF00589">
    <property type="entry name" value="Phage_integrase"/>
    <property type="match status" value="1"/>
</dbReference>
<dbReference type="InterPro" id="IPR010998">
    <property type="entry name" value="Integrase_recombinase_N"/>
</dbReference>
<dbReference type="EMBL" id="JARVII010000001">
    <property type="protein sequence ID" value="MDG9698234.1"/>
    <property type="molecule type" value="Genomic_DNA"/>
</dbReference>
<proteinExistence type="inferred from homology"/>
<dbReference type="PANTHER" id="PTHR30629:SF2">
    <property type="entry name" value="PROPHAGE INTEGRASE INTS-RELATED"/>
    <property type="match status" value="1"/>
</dbReference>
<dbReference type="Pfam" id="PF22022">
    <property type="entry name" value="Phage_int_M"/>
    <property type="match status" value="1"/>
</dbReference>
<dbReference type="Gene3D" id="1.10.443.10">
    <property type="entry name" value="Intergrase catalytic core"/>
    <property type="match status" value="1"/>
</dbReference>
<dbReference type="PROSITE" id="PS51898">
    <property type="entry name" value="TYR_RECOMBINASE"/>
    <property type="match status" value="1"/>
</dbReference>
<evidence type="ECO:0000313" key="6">
    <source>
        <dbReference type="EMBL" id="MDG9698234.1"/>
    </source>
</evidence>
<keyword evidence="4" id="KW-0233">DNA recombination</keyword>
<keyword evidence="7" id="KW-1185">Reference proteome</keyword>
<evidence type="ECO:0000256" key="2">
    <source>
        <dbReference type="ARBA" id="ARBA00022908"/>
    </source>
</evidence>
<keyword evidence="3 6" id="KW-0238">DNA-binding</keyword>
<comment type="similarity">
    <text evidence="1">Belongs to the 'phage' integrase family.</text>
</comment>
<dbReference type="PANTHER" id="PTHR30629">
    <property type="entry name" value="PROPHAGE INTEGRASE"/>
    <property type="match status" value="1"/>
</dbReference>
<dbReference type="SUPFAM" id="SSF56349">
    <property type="entry name" value="DNA breaking-rejoining enzymes"/>
    <property type="match status" value="1"/>
</dbReference>
<dbReference type="GO" id="GO:0015074">
    <property type="term" value="P:DNA integration"/>
    <property type="evidence" value="ECO:0007669"/>
    <property type="project" value="UniProtKB-KW"/>
</dbReference>
<dbReference type="Gene3D" id="3.30.160.390">
    <property type="entry name" value="Integrase, DNA-binding domain"/>
    <property type="match status" value="1"/>
</dbReference>
<evidence type="ECO:0000256" key="4">
    <source>
        <dbReference type="ARBA" id="ARBA00023172"/>
    </source>
</evidence>
<organism evidence="6 7">
    <name type="scientific">Ottowia cancrivicina</name>
    <dbReference type="NCBI Taxonomy" id="3040346"/>
    <lineage>
        <taxon>Bacteria</taxon>
        <taxon>Pseudomonadati</taxon>
        <taxon>Pseudomonadota</taxon>
        <taxon>Betaproteobacteria</taxon>
        <taxon>Burkholderiales</taxon>
        <taxon>Comamonadaceae</taxon>
        <taxon>Ottowia</taxon>
    </lineage>
</organism>
<dbReference type="AlphaFoldDB" id="A0AAW6RDM7"/>
<comment type="caution">
    <text evidence="6">The sequence shown here is derived from an EMBL/GenBank/DDBJ whole genome shotgun (WGS) entry which is preliminary data.</text>
</comment>